<dbReference type="Proteomes" id="UP001056291">
    <property type="component" value="Chromosome"/>
</dbReference>
<keyword evidence="3" id="KW-1185">Reference proteome</keyword>
<gene>
    <name evidence="2" type="ORF">NBZ79_00805</name>
</gene>
<evidence type="ECO:0000259" key="1">
    <source>
        <dbReference type="Pfam" id="PF06568"/>
    </source>
</evidence>
<evidence type="ECO:0000313" key="2">
    <source>
        <dbReference type="EMBL" id="USG61515.1"/>
    </source>
</evidence>
<proteinExistence type="predicted"/>
<dbReference type="InterPro" id="IPR009506">
    <property type="entry name" value="YjiS-like"/>
</dbReference>
<evidence type="ECO:0000313" key="3">
    <source>
        <dbReference type="Proteomes" id="UP001056291"/>
    </source>
</evidence>
<name>A0ABY4W2U3_9PROT</name>
<dbReference type="RefSeq" id="WP_251934588.1">
    <property type="nucleotide sequence ID" value="NZ_CP098747.1"/>
</dbReference>
<dbReference type="Pfam" id="PF06568">
    <property type="entry name" value="YjiS-like"/>
    <property type="match status" value="1"/>
</dbReference>
<reference evidence="2" key="1">
    <citation type="submission" date="2022-06" db="EMBL/GenBank/DDBJ databases">
        <title>Sneathiella actinostolidae sp. nov., isolated from a sea anemonein the Western Pacific Ocean.</title>
        <authorList>
            <person name="Wei M.J."/>
        </authorList>
    </citation>
    <scope>NUCLEOTIDE SEQUENCE</scope>
    <source>
        <strain evidence="2">PHK-P5</strain>
    </source>
</reference>
<organism evidence="2 3">
    <name type="scientific">Sneathiella marina</name>
    <dbReference type="NCBI Taxonomy" id="2950108"/>
    <lineage>
        <taxon>Bacteria</taxon>
        <taxon>Pseudomonadati</taxon>
        <taxon>Pseudomonadota</taxon>
        <taxon>Alphaproteobacteria</taxon>
        <taxon>Sneathiellales</taxon>
        <taxon>Sneathiellaceae</taxon>
        <taxon>Sneathiella</taxon>
    </lineage>
</organism>
<feature type="domain" description="YjiS-like" evidence="1">
    <location>
        <begin position="38"/>
        <end position="69"/>
    </location>
</feature>
<dbReference type="EMBL" id="CP098747">
    <property type="protein sequence ID" value="USG61515.1"/>
    <property type="molecule type" value="Genomic_DNA"/>
</dbReference>
<protein>
    <submittedName>
        <fullName evidence="2">DUF1127 domain-containing protein</fullName>
    </submittedName>
</protein>
<accession>A0ABY4W2U3</accession>
<sequence>MTYAYIEHTETRNISIGIVAVSVLSRIAEILFSTCKSVQQRWSYHKSVAEFSGMNDHMLRGIGVHRSEISAIVDHGADLSKARYYR</sequence>